<proteinExistence type="predicted"/>
<accession>W9QYI4</accession>
<dbReference type="AlphaFoldDB" id="W9QYI4"/>
<organism evidence="1 2">
    <name type="scientific">Morus notabilis</name>
    <dbReference type="NCBI Taxonomy" id="981085"/>
    <lineage>
        <taxon>Eukaryota</taxon>
        <taxon>Viridiplantae</taxon>
        <taxon>Streptophyta</taxon>
        <taxon>Embryophyta</taxon>
        <taxon>Tracheophyta</taxon>
        <taxon>Spermatophyta</taxon>
        <taxon>Magnoliopsida</taxon>
        <taxon>eudicotyledons</taxon>
        <taxon>Gunneridae</taxon>
        <taxon>Pentapetalae</taxon>
        <taxon>rosids</taxon>
        <taxon>fabids</taxon>
        <taxon>Rosales</taxon>
        <taxon>Moraceae</taxon>
        <taxon>Moreae</taxon>
        <taxon>Morus</taxon>
    </lineage>
</organism>
<gene>
    <name evidence="1" type="ORF">L484_014636</name>
</gene>
<reference evidence="2" key="1">
    <citation type="submission" date="2013-01" db="EMBL/GenBank/DDBJ databases">
        <title>Draft Genome Sequence of a Mulberry Tree, Morus notabilis C.K. Schneid.</title>
        <authorList>
            <person name="He N."/>
            <person name="Zhao S."/>
        </authorList>
    </citation>
    <scope>NUCLEOTIDE SEQUENCE</scope>
</reference>
<sequence>MGPSMAHVVAHKMKSARAASLVGIMVLSRWPASGPVSLKLSWVRTCPYAIFRVKTKLSSSQL</sequence>
<name>W9QYI4_9ROSA</name>
<evidence type="ECO:0000313" key="2">
    <source>
        <dbReference type="Proteomes" id="UP000030645"/>
    </source>
</evidence>
<dbReference type="Proteomes" id="UP000030645">
    <property type="component" value="Unassembled WGS sequence"/>
</dbReference>
<dbReference type="EMBL" id="KE344374">
    <property type="protein sequence ID" value="EXB59140.1"/>
    <property type="molecule type" value="Genomic_DNA"/>
</dbReference>
<keyword evidence="2" id="KW-1185">Reference proteome</keyword>
<evidence type="ECO:0000313" key="1">
    <source>
        <dbReference type="EMBL" id="EXB59140.1"/>
    </source>
</evidence>
<protein>
    <submittedName>
        <fullName evidence="1">Uncharacterized protein</fullName>
    </submittedName>
</protein>